<evidence type="ECO:0000313" key="2">
    <source>
        <dbReference type="EMBL" id="CAH2048698.1"/>
    </source>
</evidence>
<organism evidence="2 3">
    <name type="scientific">Iphiclides podalirius</name>
    <name type="common">scarce swallowtail</name>
    <dbReference type="NCBI Taxonomy" id="110791"/>
    <lineage>
        <taxon>Eukaryota</taxon>
        <taxon>Metazoa</taxon>
        <taxon>Ecdysozoa</taxon>
        <taxon>Arthropoda</taxon>
        <taxon>Hexapoda</taxon>
        <taxon>Insecta</taxon>
        <taxon>Pterygota</taxon>
        <taxon>Neoptera</taxon>
        <taxon>Endopterygota</taxon>
        <taxon>Lepidoptera</taxon>
        <taxon>Glossata</taxon>
        <taxon>Ditrysia</taxon>
        <taxon>Papilionoidea</taxon>
        <taxon>Papilionidae</taxon>
        <taxon>Papilioninae</taxon>
        <taxon>Iphiclides</taxon>
    </lineage>
</organism>
<evidence type="ECO:0000313" key="3">
    <source>
        <dbReference type="Proteomes" id="UP000837857"/>
    </source>
</evidence>
<reference evidence="2" key="1">
    <citation type="submission" date="2022-03" db="EMBL/GenBank/DDBJ databases">
        <authorList>
            <person name="Martin H S."/>
        </authorList>
    </citation>
    <scope>NUCLEOTIDE SEQUENCE</scope>
</reference>
<evidence type="ECO:0000256" key="1">
    <source>
        <dbReference type="SAM" id="MobiDB-lite"/>
    </source>
</evidence>
<protein>
    <submittedName>
        <fullName evidence="2">Uncharacterized protein</fullName>
    </submittedName>
</protein>
<accession>A0ABN8I4G2</accession>
<gene>
    <name evidence="2" type="ORF">IPOD504_LOCUS6297</name>
</gene>
<proteinExistence type="predicted"/>
<feature type="region of interest" description="Disordered" evidence="1">
    <location>
        <begin position="1"/>
        <end position="22"/>
    </location>
</feature>
<feature type="non-terminal residue" evidence="2">
    <location>
        <position position="201"/>
    </location>
</feature>
<name>A0ABN8I4G2_9NEOP</name>
<dbReference type="Proteomes" id="UP000837857">
    <property type="component" value="Chromosome 18"/>
</dbReference>
<dbReference type="EMBL" id="OW152830">
    <property type="protein sequence ID" value="CAH2048698.1"/>
    <property type="molecule type" value="Genomic_DNA"/>
</dbReference>
<sequence>MACCQTHGNEVSRQSNGDTKAVSESLNSQVSVVFKRGVVNDDPVDMKNWQNGSTNEDESIHNIQPSDDSNFNRFTTNEVTDSYAFESEDRIKYESSLSRRELELDEIINKYPSGSVDQMKAILNHIYLKKSKQHLHKSTRKRSIFWPSETTTSGHASTNPRFIVTDLRTWRALPQNQTRIDTIPQASIGVTQERSNYSNSS</sequence>
<keyword evidence="3" id="KW-1185">Reference proteome</keyword>